<dbReference type="Gene3D" id="1.10.472.10">
    <property type="entry name" value="Cyclin-like"/>
    <property type="match status" value="2"/>
</dbReference>
<dbReference type="EMBL" id="FN649743">
    <property type="protein sequence ID" value="CBN79067.1"/>
    <property type="molecule type" value="Genomic_DNA"/>
</dbReference>
<dbReference type="InParanoid" id="D8LGP7"/>
<gene>
    <name evidence="4" type="primary">cyc</name>
    <name evidence="4" type="ORF">Esi_0176_0001</name>
</gene>
<dbReference type="InterPro" id="IPR039361">
    <property type="entry name" value="Cyclin"/>
</dbReference>
<proteinExistence type="inferred from homology"/>
<feature type="compositionally biased region" description="Basic residues" evidence="2">
    <location>
        <begin position="493"/>
        <end position="503"/>
    </location>
</feature>
<evidence type="ECO:0000259" key="3">
    <source>
        <dbReference type="SMART" id="SM00385"/>
    </source>
</evidence>
<dbReference type="InterPro" id="IPR013763">
    <property type="entry name" value="Cyclin-like_dom"/>
</dbReference>
<sequence>MREEFSTLFPLCTHKPALSTSEPGPPIEERKDGLLKMIQAQHKFLPAGVNGRAGARARCHVVSPFVGERRGQFVAWENQMATFLGYNRDTVAVALNYFDRYTCEKRCSPTLAQAVAATALHIAAKFEETNPASLRQLLKYTPVFTPEQLLVMEMSLLKVLNWDLRPVTVYDFVRAFCALLVQGEASSHAAAASASGGGGVSVSVSLQAREEKKEELKRLRVWAEDIADLASFDVRFVDFLPSTLATAALLLSASRGGGGGAAATAAASVRPTSHADVLDACWKGPAEADAASDGAAAAAVDGCGGTGVASLRRVLECVQLLGSSLAERYPAVASAARSAAEGVARYAGLPVPRGTSSVPPRREPAARKRAAAAAATPPVVAVKGRRCTTPTGVEGIMHIEMDTLRGDEAGLQQQQHQPSEHKMPGGIDGASAGCGGGGGGGGAPVGREGLAPGGSVHVKLEHEQPQRRHRRPTPIITAAAGAANNGAAGQPQHQHHTRARAGRRGSSSSFACSYDDIAFSRATKQKRAAAAAVTATATAAAMAAVTSASAAASPRATAVAAGGDVNGAVAAESAVMSCNIRKRSAEALGHCESGSGFGAPAARRRLVAGGVAGKAVRVSVSAAGSATLPRAAGSACMMAAVAATGVNGNATGSRN</sequence>
<feature type="domain" description="Cyclin-like" evidence="3">
    <location>
        <begin position="75"/>
        <end position="158"/>
    </location>
</feature>
<dbReference type="Pfam" id="PF00134">
    <property type="entry name" value="Cyclin_N"/>
    <property type="match status" value="1"/>
</dbReference>
<dbReference type="eggNOG" id="KOG0655">
    <property type="taxonomic scope" value="Eukaryota"/>
</dbReference>
<reference evidence="4 5" key="1">
    <citation type="journal article" date="2010" name="Nature">
        <title>The Ectocarpus genome and the independent evolution of multicellularity in brown algae.</title>
        <authorList>
            <person name="Cock J.M."/>
            <person name="Sterck L."/>
            <person name="Rouze P."/>
            <person name="Scornet D."/>
            <person name="Allen A.E."/>
            <person name="Amoutzias G."/>
            <person name="Anthouard V."/>
            <person name="Artiguenave F."/>
            <person name="Aury J.M."/>
            <person name="Badger J.H."/>
            <person name="Beszteri B."/>
            <person name="Billiau K."/>
            <person name="Bonnet E."/>
            <person name="Bothwell J.H."/>
            <person name="Bowler C."/>
            <person name="Boyen C."/>
            <person name="Brownlee C."/>
            <person name="Carrano C.J."/>
            <person name="Charrier B."/>
            <person name="Cho G.Y."/>
            <person name="Coelho S.M."/>
            <person name="Collen J."/>
            <person name="Corre E."/>
            <person name="Da Silva C."/>
            <person name="Delage L."/>
            <person name="Delaroque N."/>
            <person name="Dittami S.M."/>
            <person name="Doulbeau S."/>
            <person name="Elias M."/>
            <person name="Farnham G."/>
            <person name="Gachon C.M."/>
            <person name="Gschloessl B."/>
            <person name="Heesch S."/>
            <person name="Jabbari K."/>
            <person name="Jubin C."/>
            <person name="Kawai H."/>
            <person name="Kimura K."/>
            <person name="Kloareg B."/>
            <person name="Kupper F.C."/>
            <person name="Lang D."/>
            <person name="Le Bail A."/>
            <person name="Leblanc C."/>
            <person name="Lerouge P."/>
            <person name="Lohr M."/>
            <person name="Lopez P.J."/>
            <person name="Martens C."/>
            <person name="Maumus F."/>
            <person name="Michel G."/>
            <person name="Miranda-Saavedra D."/>
            <person name="Morales J."/>
            <person name="Moreau H."/>
            <person name="Motomura T."/>
            <person name="Nagasato C."/>
            <person name="Napoli C.A."/>
            <person name="Nelson D.R."/>
            <person name="Nyvall-Collen P."/>
            <person name="Peters A.F."/>
            <person name="Pommier C."/>
            <person name="Potin P."/>
            <person name="Poulain J."/>
            <person name="Quesneville H."/>
            <person name="Read B."/>
            <person name="Rensing S.A."/>
            <person name="Ritter A."/>
            <person name="Rousvoal S."/>
            <person name="Samanta M."/>
            <person name="Samson G."/>
            <person name="Schroeder D.C."/>
            <person name="Segurens B."/>
            <person name="Strittmatter M."/>
            <person name="Tonon T."/>
            <person name="Tregear J.W."/>
            <person name="Valentin K."/>
            <person name="von Dassow P."/>
            <person name="Yamagishi T."/>
            <person name="Van de Peer Y."/>
            <person name="Wincker P."/>
        </authorList>
    </citation>
    <scope>NUCLEOTIDE SEQUENCE [LARGE SCALE GENOMIC DNA]</scope>
    <source>
        <strain evidence="5">Ec32 / CCAP1310/4</strain>
    </source>
</reference>
<name>D8LGP7_ECTSI</name>
<dbReference type="InterPro" id="IPR036915">
    <property type="entry name" value="Cyclin-like_sf"/>
</dbReference>
<evidence type="ECO:0000256" key="1">
    <source>
        <dbReference type="RuleBase" id="RU000383"/>
    </source>
</evidence>
<dbReference type="STRING" id="2880.D8LGP7"/>
<comment type="similarity">
    <text evidence="1">Belongs to the cyclin family.</text>
</comment>
<organism evidence="4 5">
    <name type="scientific">Ectocarpus siliculosus</name>
    <name type="common">Brown alga</name>
    <name type="synonym">Conferva siliculosa</name>
    <dbReference type="NCBI Taxonomy" id="2880"/>
    <lineage>
        <taxon>Eukaryota</taxon>
        <taxon>Sar</taxon>
        <taxon>Stramenopiles</taxon>
        <taxon>Ochrophyta</taxon>
        <taxon>PX clade</taxon>
        <taxon>Phaeophyceae</taxon>
        <taxon>Ectocarpales</taxon>
        <taxon>Ectocarpaceae</taxon>
        <taxon>Ectocarpus</taxon>
    </lineage>
</organism>
<evidence type="ECO:0000313" key="4">
    <source>
        <dbReference type="EMBL" id="CBN79067.1"/>
    </source>
</evidence>
<dbReference type="EMBL" id="FN648262">
    <property type="protein sequence ID" value="CBN79067.1"/>
    <property type="molecule type" value="Genomic_DNA"/>
</dbReference>
<keyword evidence="1" id="KW-0195">Cyclin</keyword>
<dbReference type="PANTHER" id="PTHR10177">
    <property type="entry name" value="CYCLINS"/>
    <property type="match status" value="1"/>
</dbReference>
<keyword evidence="5" id="KW-1185">Reference proteome</keyword>
<protein>
    <submittedName>
        <fullName evidence="4">Cyclin D3</fullName>
    </submittedName>
</protein>
<dbReference type="OrthoDB" id="64224at2759"/>
<dbReference type="SUPFAM" id="SSF47954">
    <property type="entry name" value="Cyclin-like"/>
    <property type="match status" value="2"/>
</dbReference>
<evidence type="ECO:0000313" key="5">
    <source>
        <dbReference type="Proteomes" id="UP000002630"/>
    </source>
</evidence>
<accession>D8LGP7</accession>
<feature type="region of interest" description="Disordered" evidence="2">
    <location>
        <begin position="485"/>
        <end position="508"/>
    </location>
</feature>
<dbReference type="SMART" id="SM00385">
    <property type="entry name" value="CYCLIN"/>
    <property type="match status" value="1"/>
</dbReference>
<dbReference type="InterPro" id="IPR006671">
    <property type="entry name" value="Cyclin_N"/>
</dbReference>
<dbReference type="Proteomes" id="UP000002630">
    <property type="component" value="Linkage Group LG18"/>
</dbReference>
<dbReference type="AlphaFoldDB" id="D8LGP7"/>
<evidence type="ECO:0000256" key="2">
    <source>
        <dbReference type="SAM" id="MobiDB-lite"/>
    </source>
</evidence>